<dbReference type="Pfam" id="PF07714">
    <property type="entry name" value="PK_Tyr_Ser-Thr"/>
    <property type="match status" value="1"/>
</dbReference>
<evidence type="ECO:0000313" key="6">
    <source>
        <dbReference type="WBParaSite" id="GPUH_0000137501-mRNA-1"/>
    </source>
</evidence>
<dbReference type="PRINTS" id="PR00109">
    <property type="entry name" value="TYRKINASE"/>
</dbReference>
<protein>
    <submittedName>
        <fullName evidence="6">Protein kinase domain-containing protein</fullName>
    </submittedName>
</protein>
<reference evidence="6" key="1">
    <citation type="submission" date="2016-06" db="UniProtKB">
        <authorList>
            <consortium name="WormBaseParasite"/>
        </authorList>
    </citation>
    <scope>IDENTIFICATION</scope>
</reference>
<dbReference type="GO" id="GO:0005524">
    <property type="term" value="F:ATP binding"/>
    <property type="evidence" value="ECO:0007669"/>
    <property type="project" value="UniProtKB-KW"/>
</dbReference>
<name>A0A183CY32_9BILA</name>
<keyword evidence="2" id="KW-0067">ATP-binding</keyword>
<dbReference type="InterPro" id="IPR000719">
    <property type="entry name" value="Prot_kinase_dom"/>
</dbReference>
<dbReference type="SUPFAM" id="SSF56112">
    <property type="entry name" value="Protein kinase-like (PK-like)"/>
    <property type="match status" value="1"/>
</dbReference>
<dbReference type="OrthoDB" id="546826at2759"/>
<dbReference type="SMART" id="SM00219">
    <property type="entry name" value="TyrKc"/>
    <property type="match status" value="1"/>
</dbReference>
<accession>A0A183CY32</accession>
<evidence type="ECO:0000313" key="4">
    <source>
        <dbReference type="EMBL" id="VDK29907.1"/>
    </source>
</evidence>
<dbReference type="PANTHER" id="PTHR24418">
    <property type="entry name" value="TYROSINE-PROTEIN KINASE"/>
    <property type="match status" value="1"/>
</dbReference>
<dbReference type="EMBL" id="UYRT01001639">
    <property type="protein sequence ID" value="VDK29907.1"/>
    <property type="molecule type" value="Genomic_DNA"/>
</dbReference>
<dbReference type="InterPro" id="IPR001245">
    <property type="entry name" value="Ser-Thr/Tyr_kinase_cat_dom"/>
</dbReference>
<dbReference type="InterPro" id="IPR020635">
    <property type="entry name" value="Tyr_kinase_cat_dom"/>
</dbReference>
<evidence type="ECO:0000256" key="1">
    <source>
        <dbReference type="ARBA" id="ARBA00022741"/>
    </source>
</evidence>
<proteinExistence type="predicted"/>
<reference evidence="4 5" key="2">
    <citation type="submission" date="2018-11" db="EMBL/GenBank/DDBJ databases">
        <authorList>
            <consortium name="Pathogen Informatics"/>
        </authorList>
    </citation>
    <scope>NUCLEOTIDE SEQUENCE [LARGE SCALE GENOMIC DNA]</scope>
</reference>
<sequence length="120" mass="13930">MTNTYFRWLSPETLKYGKFSPKTDVWSFGITMWEIYSGGQEPYGMVQDNREVRRGVIEQRLKVSIPQDMPAMMQPLMLNCLAYNPDSRPTFHDLNMQLSSFKVTPANATFSGKLKEFLHL</sequence>
<evidence type="ECO:0000313" key="5">
    <source>
        <dbReference type="Proteomes" id="UP000271098"/>
    </source>
</evidence>
<gene>
    <name evidence="4" type="ORF">GPUH_LOCUS1373</name>
</gene>
<dbReference type="InterPro" id="IPR011009">
    <property type="entry name" value="Kinase-like_dom_sf"/>
</dbReference>
<keyword evidence="1" id="KW-0547">Nucleotide-binding</keyword>
<dbReference type="Gene3D" id="1.10.510.10">
    <property type="entry name" value="Transferase(Phosphotransferase) domain 1"/>
    <property type="match status" value="1"/>
</dbReference>
<keyword evidence="5" id="KW-1185">Reference proteome</keyword>
<evidence type="ECO:0000256" key="2">
    <source>
        <dbReference type="ARBA" id="ARBA00022840"/>
    </source>
</evidence>
<dbReference type="PROSITE" id="PS50011">
    <property type="entry name" value="PROTEIN_KINASE_DOM"/>
    <property type="match status" value="1"/>
</dbReference>
<organism evidence="6">
    <name type="scientific">Gongylonema pulchrum</name>
    <dbReference type="NCBI Taxonomy" id="637853"/>
    <lineage>
        <taxon>Eukaryota</taxon>
        <taxon>Metazoa</taxon>
        <taxon>Ecdysozoa</taxon>
        <taxon>Nematoda</taxon>
        <taxon>Chromadorea</taxon>
        <taxon>Rhabditida</taxon>
        <taxon>Spirurina</taxon>
        <taxon>Spiruromorpha</taxon>
        <taxon>Spiruroidea</taxon>
        <taxon>Gongylonematidae</taxon>
        <taxon>Gongylonema</taxon>
    </lineage>
</organism>
<dbReference type="GO" id="GO:0004713">
    <property type="term" value="F:protein tyrosine kinase activity"/>
    <property type="evidence" value="ECO:0007669"/>
    <property type="project" value="InterPro"/>
</dbReference>
<dbReference type="WBParaSite" id="GPUH_0000137501-mRNA-1">
    <property type="protein sequence ID" value="GPUH_0000137501-mRNA-1"/>
    <property type="gene ID" value="GPUH_0000137501"/>
</dbReference>
<dbReference type="Proteomes" id="UP000271098">
    <property type="component" value="Unassembled WGS sequence"/>
</dbReference>
<feature type="domain" description="Protein kinase" evidence="3">
    <location>
        <begin position="1"/>
        <end position="101"/>
    </location>
</feature>
<dbReference type="InterPro" id="IPR050198">
    <property type="entry name" value="Non-receptor_tyrosine_kinases"/>
</dbReference>
<evidence type="ECO:0000259" key="3">
    <source>
        <dbReference type="PROSITE" id="PS50011"/>
    </source>
</evidence>
<dbReference type="AlphaFoldDB" id="A0A183CY32"/>